<dbReference type="Pfam" id="PF13927">
    <property type="entry name" value="Ig_3"/>
    <property type="match status" value="2"/>
</dbReference>
<dbReference type="InterPro" id="IPR013783">
    <property type="entry name" value="Ig-like_fold"/>
</dbReference>
<dbReference type="FunFam" id="2.60.40.10:FF:000104">
    <property type="entry name" value="Down syndrome cell adhesion molecule b"/>
    <property type="match status" value="1"/>
</dbReference>
<evidence type="ECO:0000256" key="1">
    <source>
        <dbReference type="ARBA" id="ARBA00022737"/>
    </source>
</evidence>
<organism evidence="6 7">
    <name type="scientific">Nephila pilipes</name>
    <name type="common">Giant wood spider</name>
    <name type="synonym">Nephila maculata</name>
    <dbReference type="NCBI Taxonomy" id="299642"/>
    <lineage>
        <taxon>Eukaryota</taxon>
        <taxon>Metazoa</taxon>
        <taxon>Ecdysozoa</taxon>
        <taxon>Arthropoda</taxon>
        <taxon>Chelicerata</taxon>
        <taxon>Arachnida</taxon>
        <taxon>Araneae</taxon>
        <taxon>Araneomorphae</taxon>
        <taxon>Entelegynae</taxon>
        <taxon>Araneoidea</taxon>
        <taxon>Nephilidae</taxon>
        <taxon>Nephila</taxon>
    </lineage>
</organism>
<dbReference type="SMART" id="SM00060">
    <property type="entry name" value="FN3"/>
    <property type="match status" value="3"/>
</dbReference>
<keyword evidence="3" id="KW-1133">Transmembrane helix</keyword>
<evidence type="ECO:0000259" key="5">
    <source>
        <dbReference type="PROSITE" id="PS50853"/>
    </source>
</evidence>
<dbReference type="OrthoDB" id="8923679at2759"/>
<dbReference type="GO" id="GO:0009653">
    <property type="term" value="P:anatomical structure morphogenesis"/>
    <property type="evidence" value="ECO:0007669"/>
    <property type="project" value="UniProtKB-ARBA"/>
</dbReference>
<keyword evidence="3" id="KW-0472">Membrane</keyword>
<dbReference type="CDD" id="cd00063">
    <property type="entry name" value="FN3"/>
    <property type="match status" value="3"/>
</dbReference>
<keyword evidence="1" id="KW-0677">Repeat</keyword>
<evidence type="ECO:0000256" key="3">
    <source>
        <dbReference type="SAM" id="Phobius"/>
    </source>
</evidence>
<keyword evidence="2" id="KW-1015">Disulfide bond</keyword>
<proteinExistence type="predicted"/>
<dbReference type="InterPro" id="IPR003599">
    <property type="entry name" value="Ig_sub"/>
</dbReference>
<dbReference type="Pfam" id="PF00041">
    <property type="entry name" value="fn3"/>
    <property type="match status" value="3"/>
</dbReference>
<feature type="transmembrane region" description="Helical" evidence="3">
    <location>
        <begin position="645"/>
        <end position="671"/>
    </location>
</feature>
<feature type="domain" description="Ig-like" evidence="4">
    <location>
        <begin position="40"/>
        <end position="129"/>
    </location>
</feature>
<dbReference type="GO" id="GO:0030154">
    <property type="term" value="P:cell differentiation"/>
    <property type="evidence" value="ECO:0007669"/>
    <property type="project" value="UniProtKB-ARBA"/>
</dbReference>
<dbReference type="GO" id="GO:0098609">
    <property type="term" value="P:cell-cell adhesion"/>
    <property type="evidence" value="ECO:0007669"/>
    <property type="project" value="TreeGrafter"/>
</dbReference>
<dbReference type="PANTHER" id="PTHR44170:SF60">
    <property type="entry name" value="ROUNDABOUT HOMOLOG 1"/>
    <property type="match status" value="1"/>
</dbReference>
<feature type="domain" description="Ig-like" evidence="4">
    <location>
        <begin position="132"/>
        <end position="222"/>
    </location>
</feature>
<gene>
    <name evidence="6" type="primary">DSCAML1</name>
    <name evidence="6" type="ORF">NPIL_276171</name>
</gene>
<dbReference type="InterPro" id="IPR036116">
    <property type="entry name" value="FN3_sf"/>
</dbReference>
<evidence type="ECO:0000313" key="7">
    <source>
        <dbReference type="Proteomes" id="UP000887013"/>
    </source>
</evidence>
<evidence type="ECO:0000256" key="2">
    <source>
        <dbReference type="ARBA" id="ARBA00023157"/>
    </source>
</evidence>
<dbReference type="InterPro" id="IPR036179">
    <property type="entry name" value="Ig-like_dom_sf"/>
</dbReference>
<accession>A0A8X6PYS5</accession>
<reference evidence="6" key="1">
    <citation type="submission" date="2020-08" db="EMBL/GenBank/DDBJ databases">
        <title>Multicomponent nature underlies the extraordinary mechanical properties of spider dragline silk.</title>
        <authorList>
            <person name="Kono N."/>
            <person name="Nakamura H."/>
            <person name="Mori M."/>
            <person name="Yoshida Y."/>
            <person name="Ohtoshi R."/>
            <person name="Malay A.D."/>
            <person name="Moran D.A.P."/>
            <person name="Tomita M."/>
            <person name="Numata K."/>
            <person name="Arakawa K."/>
        </authorList>
    </citation>
    <scope>NUCLEOTIDE SEQUENCE</scope>
</reference>
<evidence type="ECO:0000259" key="4">
    <source>
        <dbReference type="PROSITE" id="PS50835"/>
    </source>
</evidence>
<dbReference type="InterPro" id="IPR003961">
    <property type="entry name" value="FN3_dom"/>
</dbReference>
<dbReference type="Pfam" id="PF07679">
    <property type="entry name" value="I-set"/>
    <property type="match status" value="1"/>
</dbReference>
<keyword evidence="3" id="KW-0812">Transmembrane</keyword>
<dbReference type="InterPro" id="IPR003598">
    <property type="entry name" value="Ig_sub2"/>
</dbReference>
<dbReference type="GO" id="GO:0016020">
    <property type="term" value="C:membrane"/>
    <property type="evidence" value="ECO:0007669"/>
    <property type="project" value="UniProtKB-SubCell"/>
</dbReference>
<feature type="domain" description="Fibronectin type-III" evidence="5">
    <location>
        <begin position="333"/>
        <end position="424"/>
    </location>
</feature>
<dbReference type="Gene3D" id="2.60.40.10">
    <property type="entry name" value="Immunoglobulins"/>
    <property type="match status" value="6"/>
</dbReference>
<feature type="domain" description="Fibronectin type-III" evidence="5">
    <location>
        <begin position="429"/>
        <end position="527"/>
    </location>
</feature>
<dbReference type="SMART" id="SM00409">
    <property type="entry name" value="IG"/>
    <property type="match status" value="3"/>
</dbReference>
<dbReference type="PROSITE" id="PS50835">
    <property type="entry name" value="IG_LIKE"/>
    <property type="match status" value="3"/>
</dbReference>
<dbReference type="InterPro" id="IPR013098">
    <property type="entry name" value="Ig_I-set"/>
</dbReference>
<dbReference type="Proteomes" id="UP000887013">
    <property type="component" value="Unassembled WGS sequence"/>
</dbReference>
<dbReference type="EMBL" id="BMAW01026231">
    <property type="protein sequence ID" value="GFT96185.1"/>
    <property type="molecule type" value="Genomic_DNA"/>
</dbReference>
<feature type="domain" description="Ig-like" evidence="4">
    <location>
        <begin position="229"/>
        <end position="324"/>
    </location>
</feature>
<evidence type="ECO:0000313" key="6">
    <source>
        <dbReference type="EMBL" id="GFT96185.1"/>
    </source>
</evidence>
<dbReference type="PANTHER" id="PTHR44170">
    <property type="entry name" value="PROTEIN SIDEKICK"/>
    <property type="match status" value="1"/>
</dbReference>
<feature type="domain" description="Fibronectin type-III" evidence="5">
    <location>
        <begin position="531"/>
        <end position="623"/>
    </location>
</feature>
<name>A0A8X6PYS5_NEPPI</name>
<protein>
    <submittedName>
        <fullName evidence="6">Down syndrome cell adhesion molecule-like protein 1 homolog</fullName>
    </submittedName>
</protein>
<dbReference type="InterPro" id="IPR007110">
    <property type="entry name" value="Ig-like_dom"/>
</dbReference>
<sequence length="764" mass="85587">MKTFLRSYDNYEKLMMKTNCEILWILFIFMIRSALCEELPKLNPLSLPESLTIHSRARLLCVASSGDQPIDFQWLKNGDLLTSEKIEQLDEWTSSLTIQPLSLEHIGNYTCKASNTFGTNQVTAPLFVTAPPQWVIEPSDLQIRAGKNAILDCKAEGSPKVKVLWKRRSESQQNSESLHLGDNFHVFENGSLLISNAPKSKSGIYVCEASNGIGANLQKSVQLIVFESPVVERIVDHVVVERGQTAYISCLAKGDEPLSFEWMKEQTLLNDIRPGISERITFSTLPGLENVKFTISISHTQLADEGLYTCIARNEYGLDEKDVRLMLVERPQPPQSVELVDIWSRSVRIKWSAPSNGNSPILSYTVEYWTNPGGHWNVTITSSSSSCILRGLKPFTIYSFHVWASNGVGNSDPSQQGQFTTAKEEPSAAPVDVKIEDKGSKFVRISWKPPPREDWNGELSGYYIGYKQKSSTLPYTYNTVEADESTSYYYMLRGLRRGTEYLVTTRAFNEVGSGPPSEEILFKTHNQESLPHPTLLVQDIGSTFIQVNWFMIDELKSSISGYTIHYRKVGEKWNEISIPDAYQHSYTLTNLDSGIPFQIYVTSHGFAGISEPSEIATVRTSPEAIFQSPPPTSQAQPVIDDVTQILYIVVPVAVATVIIVIVIVTACVYVYSKRPLPPSHTYGDLPASKNFSYMHTAPRQRDIPITICGGNAIKYGSPYSTVPLTRPEQDDDEPIYESVVGDTLRKMKERTFDDDFKISNATVV</sequence>
<dbReference type="FunFam" id="2.60.40.10:FF:000333">
    <property type="entry name" value="Down syndrome cell adhesion molecule"/>
    <property type="match status" value="1"/>
</dbReference>
<dbReference type="SUPFAM" id="SSF49265">
    <property type="entry name" value="Fibronectin type III"/>
    <property type="match status" value="2"/>
</dbReference>
<dbReference type="FunFam" id="2.60.40.10:FF:000028">
    <property type="entry name" value="Neuronal cell adhesion molecule"/>
    <property type="match status" value="1"/>
</dbReference>
<keyword evidence="7" id="KW-1185">Reference proteome</keyword>
<dbReference type="SMART" id="SM00408">
    <property type="entry name" value="IGc2"/>
    <property type="match status" value="3"/>
</dbReference>
<dbReference type="SUPFAM" id="SSF48726">
    <property type="entry name" value="Immunoglobulin"/>
    <property type="match status" value="3"/>
</dbReference>
<comment type="caution">
    <text evidence="6">The sequence shown here is derived from an EMBL/GenBank/DDBJ whole genome shotgun (WGS) entry which is preliminary data.</text>
</comment>
<dbReference type="AlphaFoldDB" id="A0A8X6PYS5"/>
<dbReference type="PROSITE" id="PS50853">
    <property type="entry name" value="FN3"/>
    <property type="match status" value="3"/>
</dbReference>